<reference evidence="2 3" key="1">
    <citation type="journal article" date="2024" name="IMA Fungus">
        <title>IMA Genome - F19 : A genome assembly and annotation guide to empower mycologists, including annotated draft genome sequences of Ceratocystis pirilliformis, Diaporthe australafricana, Fusarium ophioides, Paecilomyces lecythidis, and Sporothrix stenoceras.</title>
        <authorList>
            <person name="Aylward J."/>
            <person name="Wilson A.M."/>
            <person name="Visagie C.M."/>
            <person name="Spraker J."/>
            <person name="Barnes I."/>
            <person name="Buitendag C."/>
            <person name="Ceriani C."/>
            <person name="Del Mar Angel L."/>
            <person name="du Plessis D."/>
            <person name="Fuchs T."/>
            <person name="Gasser K."/>
            <person name="Kramer D."/>
            <person name="Li W."/>
            <person name="Munsamy K."/>
            <person name="Piso A."/>
            <person name="Price J.L."/>
            <person name="Sonnekus B."/>
            <person name="Thomas C."/>
            <person name="van der Nest A."/>
            <person name="van Dijk A."/>
            <person name="van Heerden A."/>
            <person name="van Vuuren N."/>
            <person name="Yilmaz N."/>
            <person name="Duong T.A."/>
            <person name="van der Merwe N.A."/>
            <person name="Wingfield M.J."/>
            <person name="Wingfield B.D."/>
        </authorList>
    </citation>
    <scope>NUCLEOTIDE SEQUENCE [LARGE SCALE GENOMIC DNA]</scope>
    <source>
        <strain evidence="2 3">CMW 12675</strain>
    </source>
</reference>
<gene>
    <name evidence="2" type="ORF">Cpir12675_006878</name>
</gene>
<evidence type="ECO:0000313" key="3">
    <source>
        <dbReference type="Proteomes" id="UP001583280"/>
    </source>
</evidence>
<feature type="chain" id="PRO_5047286637" evidence="1">
    <location>
        <begin position="28"/>
        <end position="154"/>
    </location>
</feature>
<name>A0ABR3YE44_9PEZI</name>
<organism evidence="2 3">
    <name type="scientific">Ceratocystis pirilliformis</name>
    <dbReference type="NCBI Taxonomy" id="259994"/>
    <lineage>
        <taxon>Eukaryota</taxon>
        <taxon>Fungi</taxon>
        <taxon>Dikarya</taxon>
        <taxon>Ascomycota</taxon>
        <taxon>Pezizomycotina</taxon>
        <taxon>Sordariomycetes</taxon>
        <taxon>Hypocreomycetidae</taxon>
        <taxon>Microascales</taxon>
        <taxon>Ceratocystidaceae</taxon>
        <taxon>Ceratocystis</taxon>
    </lineage>
</organism>
<keyword evidence="1" id="KW-0732">Signal</keyword>
<dbReference type="EMBL" id="JAWDJO010000401">
    <property type="protein sequence ID" value="KAL1886063.1"/>
    <property type="molecule type" value="Genomic_DNA"/>
</dbReference>
<evidence type="ECO:0000313" key="2">
    <source>
        <dbReference type="EMBL" id="KAL1886063.1"/>
    </source>
</evidence>
<evidence type="ECO:0000256" key="1">
    <source>
        <dbReference type="SAM" id="SignalP"/>
    </source>
</evidence>
<keyword evidence="3" id="KW-1185">Reference proteome</keyword>
<accession>A0ABR3YE44</accession>
<protein>
    <submittedName>
        <fullName evidence="2">Uncharacterized protein</fullName>
    </submittedName>
</protein>
<comment type="caution">
    <text evidence="2">The sequence shown here is derived from an EMBL/GenBank/DDBJ whole genome shotgun (WGS) entry which is preliminary data.</text>
</comment>
<proteinExistence type="predicted"/>
<sequence>MRCQATLPLSPLLLVAFLLSLSSTATAIQLKDELNAGWTFGLMPRDTSSENLQIFTGALGGAEADPITKSSDSSRPYEVNGDTFPDFATAAGRSCDNQKNACANIANSGGGSFTVGDYECKSTVSAAAVTTFSDGNGQLALVTSTPELDIFCEL</sequence>
<dbReference type="Proteomes" id="UP001583280">
    <property type="component" value="Unassembled WGS sequence"/>
</dbReference>
<feature type="signal peptide" evidence="1">
    <location>
        <begin position="1"/>
        <end position="27"/>
    </location>
</feature>